<dbReference type="PROSITE" id="PS50850">
    <property type="entry name" value="MFS"/>
    <property type="match status" value="1"/>
</dbReference>
<protein>
    <submittedName>
        <fullName evidence="8">Putative efflux pump antibiotic resistance protein</fullName>
    </submittedName>
</protein>
<accession>A0A319E4R8</accession>
<dbReference type="GO" id="GO:0005886">
    <property type="term" value="C:plasma membrane"/>
    <property type="evidence" value="ECO:0007669"/>
    <property type="project" value="TreeGrafter"/>
</dbReference>
<feature type="transmembrane region" description="Helical" evidence="6">
    <location>
        <begin position="140"/>
        <end position="161"/>
    </location>
</feature>
<evidence type="ECO:0000256" key="6">
    <source>
        <dbReference type="SAM" id="Phobius"/>
    </source>
</evidence>
<feature type="transmembrane region" description="Helical" evidence="6">
    <location>
        <begin position="371"/>
        <end position="393"/>
    </location>
</feature>
<feature type="transmembrane region" description="Helical" evidence="6">
    <location>
        <begin position="202"/>
        <end position="225"/>
    </location>
</feature>
<feature type="transmembrane region" description="Helical" evidence="6">
    <location>
        <begin position="237"/>
        <end position="256"/>
    </location>
</feature>
<sequence>DGPGPEQLTKPEALLLVLSLSISTFIAALEQTIISTAADSISRSFNSSEMDFTWIGTAYLLPAAAATPPWGKLSDIFGRKPVLMITIIVFWIGSLIGALSINIKMLIGARVIQGIGGGGILGLSGTVIGDAFSPRERGKYYGVLGVVWGLACGLGPIIGGAFCEFVTWRWCFWINLPVAGVAGILVFLFLKVHTPRTPIIEGLLAMDWLGTITIVGATVMFLLGLGYGGVAFPWNSATVLCLIIFGILTIFLYALIEWRIAKYPITPLRLFKSTSNIATFGIAYMHGAVYMANFYYLPLYFQTVLGATPILSGVYLLPNAVTLCVAASLTGVYISSTGRYRPTIYFGLAMMILGNGLYYNLKPYASWPRIIIFQIISGLGLGPIFQAPIIAIFSLSKPADTASAAATVFFTRDIATAMSIVFGGVIFQNRIHAYKSELDAVLPASLAE</sequence>
<comment type="similarity">
    <text evidence="2">Belongs to the major facilitator superfamily. TCR/Tet family.</text>
</comment>
<comment type="subcellular location">
    <subcellularLocation>
        <location evidence="1">Membrane</location>
        <topology evidence="1">Multi-pass membrane protein</topology>
    </subcellularLocation>
</comment>
<proteinExistence type="inferred from homology"/>
<feature type="transmembrane region" description="Helical" evidence="6">
    <location>
        <begin position="82"/>
        <end position="101"/>
    </location>
</feature>
<dbReference type="Proteomes" id="UP000247810">
    <property type="component" value="Unassembled WGS sequence"/>
</dbReference>
<evidence type="ECO:0000259" key="7">
    <source>
        <dbReference type="PROSITE" id="PS50850"/>
    </source>
</evidence>
<dbReference type="Gene3D" id="1.20.1720.10">
    <property type="entry name" value="Multidrug resistance protein D"/>
    <property type="match status" value="1"/>
</dbReference>
<evidence type="ECO:0000256" key="3">
    <source>
        <dbReference type="ARBA" id="ARBA00022692"/>
    </source>
</evidence>
<organism evidence="8 9">
    <name type="scientific">Aspergillus ellipticus CBS 707.79</name>
    <dbReference type="NCBI Taxonomy" id="1448320"/>
    <lineage>
        <taxon>Eukaryota</taxon>
        <taxon>Fungi</taxon>
        <taxon>Dikarya</taxon>
        <taxon>Ascomycota</taxon>
        <taxon>Pezizomycotina</taxon>
        <taxon>Eurotiomycetes</taxon>
        <taxon>Eurotiomycetidae</taxon>
        <taxon>Eurotiales</taxon>
        <taxon>Aspergillaceae</taxon>
        <taxon>Aspergillus</taxon>
        <taxon>Aspergillus subgen. Circumdati</taxon>
    </lineage>
</organism>
<feature type="transmembrane region" description="Helical" evidence="6">
    <location>
        <begin position="316"/>
        <end position="335"/>
    </location>
</feature>
<feature type="transmembrane region" description="Helical" evidence="6">
    <location>
        <begin position="167"/>
        <end position="190"/>
    </location>
</feature>
<dbReference type="InterPro" id="IPR036259">
    <property type="entry name" value="MFS_trans_sf"/>
</dbReference>
<feature type="transmembrane region" description="Helical" evidence="6">
    <location>
        <begin position="342"/>
        <end position="359"/>
    </location>
</feature>
<gene>
    <name evidence="8" type="ORF">BO71DRAFT_280120</name>
</gene>
<evidence type="ECO:0000313" key="9">
    <source>
        <dbReference type="Proteomes" id="UP000247810"/>
    </source>
</evidence>
<dbReference type="PANTHER" id="PTHR23501:SF102">
    <property type="entry name" value="DRUG TRANSPORTER, PUTATIVE (AFU_ORTHOLOGUE AFUA_3G08530)-RELATED"/>
    <property type="match status" value="1"/>
</dbReference>
<evidence type="ECO:0000313" key="8">
    <source>
        <dbReference type="EMBL" id="PYH95598.1"/>
    </source>
</evidence>
<dbReference type="GO" id="GO:0022857">
    <property type="term" value="F:transmembrane transporter activity"/>
    <property type="evidence" value="ECO:0007669"/>
    <property type="project" value="InterPro"/>
</dbReference>
<dbReference type="Pfam" id="PF07690">
    <property type="entry name" value="MFS_1"/>
    <property type="match status" value="1"/>
</dbReference>
<evidence type="ECO:0000256" key="5">
    <source>
        <dbReference type="ARBA" id="ARBA00023136"/>
    </source>
</evidence>
<dbReference type="PRINTS" id="PR01036">
    <property type="entry name" value="TCRTETB"/>
</dbReference>
<feature type="transmembrane region" description="Helical" evidence="6">
    <location>
        <begin position="107"/>
        <end position="128"/>
    </location>
</feature>
<dbReference type="AlphaFoldDB" id="A0A319E4R8"/>
<dbReference type="SUPFAM" id="SSF103473">
    <property type="entry name" value="MFS general substrate transporter"/>
    <property type="match status" value="2"/>
</dbReference>
<keyword evidence="5 6" id="KW-0472">Membrane</keyword>
<keyword evidence="4 6" id="KW-1133">Transmembrane helix</keyword>
<evidence type="ECO:0000256" key="4">
    <source>
        <dbReference type="ARBA" id="ARBA00022989"/>
    </source>
</evidence>
<dbReference type="Gene3D" id="1.20.1250.20">
    <property type="entry name" value="MFS general substrate transporter like domains"/>
    <property type="match status" value="1"/>
</dbReference>
<dbReference type="EMBL" id="KZ825850">
    <property type="protein sequence ID" value="PYH95598.1"/>
    <property type="molecule type" value="Genomic_DNA"/>
</dbReference>
<feature type="non-terminal residue" evidence="8">
    <location>
        <position position="1"/>
    </location>
</feature>
<name>A0A319E4R8_9EURO</name>
<reference evidence="8 9" key="1">
    <citation type="submission" date="2018-02" db="EMBL/GenBank/DDBJ databases">
        <title>The genomes of Aspergillus section Nigri reveals drivers in fungal speciation.</title>
        <authorList>
            <consortium name="DOE Joint Genome Institute"/>
            <person name="Vesth T.C."/>
            <person name="Nybo J."/>
            <person name="Theobald S."/>
            <person name="Brandl J."/>
            <person name="Frisvad J.C."/>
            <person name="Nielsen K.F."/>
            <person name="Lyhne E.K."/>
            <person name="Kogle M.E."/>
            <person name="Kuo A."/>
            <person name="Riley R."/>
            <person name="Clum A."/>
            <person name="Nolan M."/>
            <person name="Lipzen A."/>
            <person name="Salamov A."/>
            <person name="Henrissat B."/>
            <person name="Wiebenga A."/>
            <person name="De vries R.P."/>
            <person name="Grigoriev I.V."/>
            <person name="Mortensen U.H."/>
            <person name="Andersen M.R."/>
            <person name="Baker S.E."/>
        </authorList>
    </citation>
    <scope>NUCLEOTIDE SEQUENCE [LARGE SCALE GENOMIC DNA]</scope>
    <source>
        <strain evidence="8 9">CBS 707.79</strain>
    </source>
</reference>
<dbReference type="PANTHER" id="PTHR23501">
    <property type="entry name" value="MAJOR FACILITATOR SUPERFAMILY"/>
    <property type="match status" value="1"/>
</dbReference>
<evidence type="ECO:0000256" key="1">
    <source>
        <dbReference type="ARBA" id="ARBA00004141"/>
    </source>
</evidence>
<keyword evidence="9" id="KW-1185">Reference proteome</keyword>
<dbReference type="InterPro" id="IPR011701">
    <property type="entry name" value="MFS"/>
</dbReference>
<feature type="domain" description="Major facilitator superfamily (MFS) profile" evidence="7">
    <location>
        <begin position="16"/>
        <end position="448"/>
    </location>
</feature>
<feature type="non-terminal residue" evidence="8">
    <location>
        <position position="448"/>
    </location>
</feature>
<dbReference type="InterPro" id="IPR020846">
    <property type="entry name" value="MFS_dom"/>
</dbReference>
<feature type="transmembrane region" description="Helical" evidence="6">
    <location>
        <begin position="13"/>
        <end position="34"/>
    </location>
</feature>
<feature type="transmembrane region" description="Helical" evidence="6">
    <location>
        <begin position="277"/>
        <end position="296"/>
    </location>
</feature>
<keyword evidence="3 6" id="KW-0812">Transmembrane</keyword>
<dbReference type="VEuPathDB" id="FungiDB:BO71DRAFT_280120"/>
<evidence type="ECO:0000256" key="2">
    <source>
        <dbReference type="ARBA" id="ARBA00007520"/>
    </source>
</evidence>
<dbReference type="OrthoDB" id="3934656at2759"/>